<dbReference type="EC" id="2.7.13.3" evidence="2"/>
<keyword evidence="8" id="KW-0418">Kinase</keyword>
<dbReference type="Pfam" id="PF02518">
    <property type="entry name" value="HATPase_c"/>
    <property type="match status" value="1"/>
</dbReference>
<dbReference type="PANTHER" id="PTHR43395:SF10">
    <property type="entry name" value="CHEMOTAXIS PROTEIN CHEA"/>
    <property type="match status" value="1"/>
</dbReference>
<evidence type="ECO:0000256" key="6">
    <source>
        <dbReference type="ARBA" id="ARBA00022679"/>
    </source>
</evidence>
<gene>
    <name evidence="16" type="ORF">A4D02_20980</name>
</gene>
<evidence type="ECO:0000256" key="1">
    <source>
        <dbReference type="ARBA" id="ARBA00000085"/>
    </source>
</evidence>
<dbReference type="SUPFAM" id="SSF55874">
    <property type="entry name" value="ATPase domain of HSP90 chaperone/DNA topoisomerase II/histidine kinase"/>
    <property type="match status" value="1"/>
</dbReference>
<dbReference type="SMART" id="SM00387">
    <property type="entry name" value="HATPase_c"/>
    <property type="match status" value="1"/>
</dbReference>
<comment type="catalytic activity">
    <reaction evidence="1">
        <text>ATP + protein L-histidine = ADP + protein N-phospho-L-histidine.</text>
        <dbReference type="EC" id="2.7.13.3"/>
    </reaction>
</comment>
<evidence type="ECO:0000256" key="11">
    <source>
        <dbReference type="ARBA" id="ARBA00035100"/>
    </source>
</evidence>
<dbReference type="Gene3D" id="2.30.30.40">
    <property type="entry name" value="SH3 Domains"/>
    <property type="match status" value="1"/>
</dbReference>
<dbReference type="InterPro" id="IPR036641">
    <property type="entry name" value="HPT_dom_sf"/>
</dbReference>
<accession>A0ABX3P578</accession>
<evidence type="ECO:0000256" key="7">
    <source>
        <dbReference type="ARBA" id="ARBA00022741"/>
    </source>
</evidence>
<dbReference type="Pfam" id="PF01584">
    <property type="entry name" value="CheW"/>
    <property type="match status" value="1"/>
</dbReference>
<evidence type="ECO:0000256" key="5">
    <source>
        <dbReference type="ARBA" id="ARBA00022553"/>
    </source>
</evidence>
<evidence type="ECO:0000256" key="9">
    <source>
        <dbReference type="ARBA" id="ARBA00022840"/>
    </source>
</evidence>
<dbReference type="SMART" id="SM00260">
    <property type="entry name" value="CheW"/>
    <property type="match status" value="1"/>
</dbReference>
<evidence type="ECO:0000259" key="15">
    <source>
        <dbReference type="PROSITE" id="PS50894"/>
    </source>
</evidence>
<feature type="domain" description="Histidine kinase" evidence="13">
    <location>
        <begin position="176"/>
        <end position="411"/>
    </location>
</feature>
<dbReference type="PRINTS" id="PR00344">
    <property type="entry name" value="BCTRLSENSOR"/>
</dbReference>
<reference evidence="16 17" key="1">
    <citation type="submission" date="2016-04" db="EMBL/GenBank/DDBJ databases">
        <authorList>
            <person name="Chen L."/>
            <person name="Zhuang W."/>
            <person name="Wang G."/>
        </authorList>
    </citation>
    <scope>NUCLEOTIDE SEQUENCE [LARGE SCALE GENOMIC DNA]</scope>
    <source>
        <strain evidence="17">GR20</strain>
    </source>
</reference>
<dbReference type="Gene3D" id="3.30.565.10">
    <property type="entry name" value="Histidine kinase-like ATPase, C-terminal domain"/>
    <property type="match status" value="1"/>
</dbReference>
<evidence type="ECO:0000313" key="16">
    <source>
        <dbReference type="EMBL" id="OQP54154.1"/>
    </source>
</evidence>
<keyword evidence="9" id="KW-0067">ATP-binding</keyword>
<dbReference type="InterPro" id="IPR005467">
    <property type="entry name" value="His_kinase_dom"/>
</dbReference>
<dbReference type="Proteomes" id="UP000192277">
    <property type="component" value="Unassembled WGS sequence"/>
</dbReference>
<proteinExistence type="predicted"/>
<dbReference type="InterPro" id="IPR004105">
    <property type="entry name" value="CheA-like_dim"/>
</dbReference>
<dbReference type="SMART" id="SM00073">
    <property type="entry name" value="HPT"/>
    <property type="match status" value="1"/>
</dbReference>
<evidence type="ECO:0000256" key="12">
    <source>
        <dbReference type="PROSITE-ProRule" id="PRU00110"/>
    </source>
</evidence>
<feature type="domain" description="HPt" evidence="15">
    <location>
        <begin position="1"/>
        <end position="101"/>
    </location>
</feature>
<comment type="function">
    <text evidence="11">Involved in the transmission of sensory signals from the chemoreceptors to the flagellar motors. CheA is autophosphorylated; it can transfer its phosphate group to either CheB or CheY.</text>
</comment>
<dbReference type="InterPro" id="IPR003594">
    <property type="entry name" value="HATPase_dom"/>
</dbReference>
<dbReference type="EMBL" id="LWBO01000002">
    <property type="protein sequence ID" value="OQP54154.1"/>
    <property type="molecule type" value="Genomic_DNA"/>
</dbReference>
<evidence type="ECO:0000313" key="17">
    <source>
        <dbReference type="Proteomes" id="UP000192277"/>
    </source>
</evidence>
<dbReference type="SUPFAM" id="SSF47226">
    <property type="entry name" value="Histidine-containing phosphotransfer domain, HPT domain"/>
    <property type="match status" value="1"/>
</dbReference>
<dbReference type="Pfam" id="PF02895">
    <property type="entry name" value="H-kinase_dim"/>
    <property type="match status" value="1"/>
</dbReference>
<dbReference type="InterPro" id="IPR036890">
    <property type="entry name" value="HATPase_C_sf"/>
</dbReference>
<evidence type="ECO:0000256" key="8">
    <source>
        <dbReference type="ARBA" id="ARBA00022777"/>
    </source>
</evidence>
<dbReference type="InterPro" id="IPR051315">
    <property type="entry name" value="Bact_Chemotaxis_CheA"/>
</dbReference>
<dbReference type="InterPro" id="IPR008207">
    <property type="entry name" value="Sig_transdc_His_kin_Hpt_dom"/>
</dbReference>
<keyword evidence="4" id="KW-0145">Chemotaxis</keyword>
<keyword evidence="5 12" id="KW-0597">Phosphoprotein</keyword>
<keyword evidence="6" id="KW-0808">Transferase</keyword>
<dbReference type="SUPFAM" id="SSF47384">
    <property type="entry name" value="Homodimeric domain of signal transducing histidine kinase"/>
    <property type="match status" value="1"/>
</dbReference>
<dbReference type="InterPro" id="IPR004358">
    <property type="entry name" value="Sig_transdc_His_kin-like_C"/>
</dbReference>
<dbReference type="CDD" id="cd00088">
    <property type="entry name" value="HPT"/>
    <property type="match status" value="1"/>
</dbReference>
<dbReference type="InterPro" id="IPR036097">
    <property type="entry name" value="HisK_dim/P_sf"/>
</dbReference>
<dbReference type="Gene3D" id="1.20.120.160">
    <property type="entry name" value="HPT domain"/>
    <property type="match status" value="1"/>
</dbReference>
<evidence type="ECO:0000259" key="14">
    <source>
        <dbReference type="PROSITE" id="PS50851"/>
    </source>
</evidence>
<dbReference type="PROSITE" id="PS50109">
    <property type="entry name" value="HIS_KIN"/>
    <property type="match status" value="1"/>
</dbReference>
<dbReference type="PANTHER" id="PTHR43395">
    <property type="entry name" value="SENSOR HISTIDINE KINASE CHEA"/>
    <property type="match status" value="1"/>
</dbReference>
<dbReference type="InterPro" id="IPR036061">
    <property type="entry name" value="CheW-like_dom_sf"/>
</dbReference>
<feature type="modified residue" description="Phosphohistidine" evidence="12">
    <location>
        <position position="44"/>
    </location>
</feature>
<keyword evidence="7" id="KW-0547">Nucleotide-binding</keyword>
<evidence type="ECO:0000256" key="3">
    <source>
        <dbReference type="ARBA" id="ARBA00021495"/>
    </source>
</evidence>
<dbReference type="Pfam" id="PF01627">
    <property type="entry name" value="Hpt"/>
    <property type="match status" value="1"/>
</dbReference>
<feature type="domain" description="CheW-like" evidence="14">
    <location>
        <begin position="413"/>
        <end position="544"/>
    </location>
</feature>
<dbReference type="PROSITE" id="PS50851">
    <property type="entry name" value="CHEW"/>
    <property type="match status" value="1"/>
</dbReference>
<dbReference type="InterPro" id="IPR002545">
    <property type="entry name" value="CheW-lke_dom"/>
</dbReference>
<protein>
    <recommendedName>
        <fullName evidence="3">Chemotaxis protein CheA</fullName>
        <ecNumber evidence="2">2.7.13.3</ecNumber>
    </recommendedName>
</protein>
<dbReference type="RefSeq" id="WP_014216561.1">
    <property type="nucleotide sequence ID" value="NZ_LWBO01000002.1"/>
</dbReference>
<comment type="caution">
    <text evidence="16">The sequence shown here is derived from an EMBL/GenBank/DDBJ whole genome shotgun (WGS) entry which is preliminary data.</text>
</comment>
<name>A0ABX3P578_9BACT</name>
<organism evidence="16 17">
    <name type="scientific">Niastella koreensis</name>
    <dbReference type="NCBI Taxonomy" id="354356"/>
    <lineage>
        <taxon>Bacteria</taxon>
        <taxon>Pseudomonadati</taxon>
        <taxon>Bacteroidota</taxon>
        <taxon>Chitinophagia</taxon>
        <taxon>Chitinophagales</taxon>
        <taxon>Chitinophagaceae</taxon>
        <taxon>Niastella</taxon>
    </lineage>
</organism>
<evidence type="ECO:0000256" key="10">
    <source>
        <dbReference type="ARBA" id="ARBA00023012"/>
    </source>
</evidence>
<sequence length="550" mass="60786">MNPFEAKYTSEALELLAELEKGMLLLETHPDDASLIQQVFRNLHTLKGNSAMMGFRTITDFTHHLEAIYELVRAGKLKVSAVIINITLASLDHLSGLLNGDKQIGDNNRHIHDILTNDIVTIISYSNEESRESEPVAFEGQTVNKGEPLTIVTDDTAIYKRKTAIPGIRVPVERLDTMMSLVTELITLQAKLNVLTSEHPQPDLVAAAESLEKISTRIRDNAFSMCMVPVENMVTPFHRMVRDLAAELHKEIDFVTEGTETELDKNIMEGLQDPLMHLLRNSIDHGIEEPELRQQKGKPRHGRIVLKAYCAGAYVYLEIQDDGKGMNIEKIRKTAVRNGLIAESDVISDKELQQLVFVPGFSTADQITETSGRGVGMDVVKRRIADIKGQVSIYSTEHEGTTVIIQLPITLSIIDGLLVKVNGADYVIPLSAVDICHEVSSVQLMNGFAQVMVIDEQAIPFINLQQELEGFDAGPQSHEIVIVHYGEKKIGLLVDLIAGKFQAVLKPLGRYFNHLDIVSGATILGDGNIALVLDTNKVIAQSLNKKSKAI</sequence>
<dbReference type="PROSITE" id="PS50894">
    <property type="entry name" value="HPT"/>
    <property type="match status" value="1"/>
</dbReference>
<dbReference type="SUPFAM" id="SSF50341">
    <property type="entry name" value="CheW-like"/>
    <property type="match status" value="1"/>
</dbReference>
<evidence type="ECO:0000256" key="4">
    <source>
        <dbReference type="ARBA" id="ARBA00022500"/>
    </source>
</evidence>
<keyword evidence="17" id="KW-1185">Reference proteome</keyword>
<evidence type="ECO:0000259" key="13">
    <source>
        <dbReference type="PROSITE" id="PS50109"/>
    </source>
</evidence>
<evidence type="ECO:0000256" key="2">
    <source>
        <dbReference type="ARBA" id="ARBA00012438"/>
    </source>
</evidence>
<dbReference type="SMART" id="SM01231">
    <property type="entry name" value="H-kinase_dim"/>
    <property type="match status" value="1"/>
</dbReference>
<keyword evidence="10" id="KW-0902">Two-component regulatory system</keyword>
<dbReference type="Gene3D" id="1.10.287.560">
    <property type="entry name" value="Histidine kinase CheA-like, homodimeric domain"/>
    <property type="match status" value="1"/>
</dbReference>
<dbReference type="InterPro" id="IPR037006">
    <property type="entry name" value="CheA-like_homodim_sf"/>
</dbReference>